<dbReference type="Proteomes" id="UP000185678">
    <property type="component" value="Unassembled WGS sequence"/>
</dbReference>
<organism evidence="1 2">
    <name type="scientific">Insolitispirillum peregrinum</name>
    <dbReference type="NCBI Taxonomy" id="80876"/>
    <lineage>
        <taxon>Bacteria</taxon>
        <taxon>Pseudomonadati</taxon>
        <taxon>Pseudomonadota</taxon>
        <taxon>Alphaproteobacteria</taxon>
        <taxon>Rhodospirillales</taxon>
        <taxon>Novispirillaceae</taxon>
        <taxon>Insolitispirillum</taxon>
    </lineage>
</organism>
<keyword evidence="2" id="KW-1185">Reference proteome</keyword>
<dbReference type="RefSeq" id="WP_076402151.1">
    <property type="nucleotide sequence ID" value="NZ_FTOA01000013.1"/>
</dbReference>
<dbReference type="AlphaFoldDB" id="A0A1N7QB79"/>
<reference evidence="1 2" key="1">
    <citation type="submission" date="2017-01" db="EMBL/GenBank/DDBJ databases">
        <authorList>
            <person name="Mah S.A."/>
            <person name="Swanson W.J."/>
            <person name="Moy G.W."/>
            <person name="Vacquier V.D."/>
        </authorList>
    </citation>
    <scope>NUCLEOTIDE SEQUENCE [LARGE SCALE GENOMIC DNA]</scope>
    <source>
        <strain evidence="1 2">DSM 11589</strain>
    </source>
</reference>
<gene>
    <name evidence="1" type="ORF">SAMN05421779_11344</name>
</gene>
<evidence type="ECO:0000313" key="1">
    <source>
        <dbReference type="EMBL" id="SIT19989.1"/>
    </source>
</evidence>
<protein>
    <submittedName>
        <fullName evidence="1">Uncharacterized protein</fullName>
    </submittedName>
</protein>
<accession>A0A1N7QB79</accession>
<sequence length="65" mass="7068">MTKMQHSAQGFSGTQTMQADCVALARQARAHATAFRSSVQAFDNINISGIFGELRAMRQAVTYTS</sequence>
<name>A0A1N7QB79_9PROT</name>
<evidence type="ECO:0000313" key="2">
    <source>
        <dbReference type="Proteomes" id="UP000185678"/>
    </source>
</evidence>
<dbReference type="EMBL" id="FTOA01000013">
    <property type="protein sequence ID" value="SIT19989.1"/>
    <property type="molecule type" value="Genomic_DNA"/>
</dbReference>
<proteinExistence type="predicted"/>